<dbReference type="SUPFAM" id="SSF50978">
    <property type="entry name" value="WD40 repeat-like"/>
    <property type="match status" value="1"/>
</dbReference>
<dbReference type="Gene3D" id="2.130.10.10">
    <property type="entry name" value="YVTN repeat-like/Quinoprotein amine dehydrogenase"/>
    <property type="match status" value="1"/>
</dbReference>
<feature type="compositionally biased region" description="Basic and acidic residues" evidence="3">
    <location>
        <begin position="41"/>
        <end position="55"/>
    </location>
</feature>
<reference evidence="4" key="2">
    <citation type="submission" date="2023-05" db="EMBL/GenBank/DDBJ databases">
        <authorList>
            <consortium name="Lawrence Berkeley National Laboratory"/>
            <person name="Steindorff A."/>
            <person name="Hensen N."/>
            <person name="Bonometti L."/>
            <person name="Westerberg I."/>
            <person name="Brannstrom I.O."/>
            <person name="Guillou S."/>
            <person name="Cros-Aarteil S."/>
            <person name="Calhoun S."/>
            <person name="Haridas S."/>
            <person name="Kuo A."/>
            <person name="Mondo S."/>
            <person name="Pangilinan J."/>
            <person name="Riley R."/>
            <person name="Labutti K."/>
            <person name="Andreopoulos B."/>
            <person name="Lipzen A."/>
            <person name="Chen C."/>
            <person name="Yanf M."/>
            <person name="Daum C."/>
            <person name="Ng V."/>
            <person name="Clum A."/>
            <person name="Ohm R."/>
            <person name="Martin F."/>
            <person name="Silar P."/>
            <person name="Natvig D."/>
            <person name="Lalanne C."/>
            <person name="Gautier V."/>
            <person name="Ament-Velasquez S.L."/>
            <person name="Kruys A."/>
            <person name="Hutchinson M.I."/>
            <person name="Powell A.J."/>
            <person name="Barry K."/>
            <person name="Miller A.N."/>
            <person name="Grigoriev I.V."/>
            <person name="Debuchy R."/>
            <person name="Gladieux P."/>
            <person name="Thoren M.H."/>
            <person name="Johannesson H."/>
        </authorList>
    </citation>
    <scope>NUCLEOTIDE SEQUENCE</scope>
    <source>
        <strain evidence="4">PSN293</strain>
    </source>
</reference>
<feature type="region of interest" description="Disordered" evidence="3">
    <location>
        <begin position="290"/>
        <end position="325"/>
    </location>
</feature>
<dbReference type="AlphaFoldDB" id="A0AAN7B9Z5"/>
<evidence type="ECO:0000256" key="1">
    <source>
        <dbReference type="ARBA" id="ARBA00022574"/>
    </source>
</evidence>
<evidence type="ECO:0000313" key="4">
    <source>
        <dbReference type="EMBL" id="KAK4216263.1"/>
    </source>
</evidence>
<dbReference type="InterPro" id="IPR036322">
    <property type="entry name" value="WD40_repeat_dom_sf"/>
</dbReference>
<dbReference type="PANTHER" id="PTHR44472:SF1">
    <property type="entry name" value="DDB1 AND CUL4 ASSOCIATED FACTOR 4"/>
    <property type="match status" value="1"/>
</dbReference>
<dbReference type="Proteomes" id="UP001301769">
    <property type="component" value="Unassembled WGS sequence"/>
</dbReference>
<gene>
    <name evidence="4" type="ORF">QBC37DRAFT_279821</name>
</gene>
<organism evidence="4 5">
    <name type="scientific">Rhypophila decipiens</name>
    <dbReference type="NCBI Taxonomy" id="261697"/>
    <lineage>
        <taxon>Eukaryota</taxon>
        <taxon>Fungi</taxon>
        <taxon>Dikarya</taxon>
        <taxon>Ascomycota</taxon>
        <taxon>Pezizomycotina</taxon>
        <taxon>Sordariomycetes</taxon>
        <taxon>Sordariomycetidae</taxon>
        <taxon>Sordariales</taxon>
        <taxon>Naviculisporaceae</taxon>
        <taxon>Rhypophila</taxon>
    </lineage>
</organism>
<comment type="caution">
    <text evidence="4">The sequence shown here is derived from an EMBL/GenBank/DDBJ whole genome shotgun (WGS) entry which is preliminary data.</text>
</comment>
<dbReference type="EMBL" id="MU858070">
    <property type="protein sequence ID" value="KAK4216263.1"/>
    <property type="molecule type" value="Genomic_DNA"/>
</dbReference>
<reference evidence="4" key="1">
    <citation type="journal article" date="2023" name="Mol. Phylogenet. Evol.">
        <title>Genome-scale phylogeny and comparative genomics of the fungal order Sordariales.</title>
        <authorList>
            <person name="Hensen N."/>
            <person name="Bonometti L."/>
            <person name="Westerberg I."/>
            <person name="Brannstrom I.O."/>
            <person name="Guillou S."/>
            <person name="Cros-Aarteil S."/>
            <person name="Calhoun S."/>
            <person name="Haridas S."/>
            <person name="Kuo A."/>
            <person name="Mondo S."/>
            <person name="Pangilinan J."/>
            <person name="Riley R."/>
            <person name="LaButti K."/>
            <person name="Andreopoulos B."/>
            <person name="Lipzen A."/>
            <person name="Chen C."/>
            <person name="Yan M."/>
            <person name="Daum C."/>
            <person name="Ng V."/>
            <person name="Clum A."/>
            <person name="Steindorff A."/>
            <person name="Ohm R.A."/>
            <person name="Martin F."/>
            <person name="Silar P."/>
            <person name="Natvig D.O."/>
            <person name="Lalanne C."/>
            <person name="Gautier V."/>
            <person name="Ament-Velasquez S.L."/>
            <person name="Kruys A."/>
            <person name="Hutchinson M.I."/>
            <person name="Powell A.J."/>
            <person name="Barry K."/>
            <person name="Miller A.N."/>
            <person name="Grigoriev I.V."/>
            <person name="Debuchy R."/>
            <person name="Gladieux P."/>
            <person name="Hiltunen Thoren M."/>
            <person name="Johannesson H."/>
        </authorList>
    </citation>
    <scope>NUCLEOTIDE SEQUENCE</scope>
    <source>
        <strain evidence="4">PSN293</strain>
    </source>
</reference>
<protein>
    <submittedName>
        <fullName evidence="4">WD repeat-containing protein 21</fullName>
    </submittedName>
</protein>
<proteinExistence type="predicted"/>
<name>A0AAN7B9Z5_9PEZI</name>
<evidence type="ECO:0000313" key="5">
    <source>
        <dbReference type="Proteomes" id="UP001301769"/>
    </source>
</evidence>
<dbReference type="InterPro" id="IPR015943">
    <property type="entry name" value="WD40/YVTN_repeat-like_dom_sf"/>
</dbReference>
<sequence length="544" mass="59893">MNRAIPGYYYDEEKKRYFKIEASRTAPEQASWASGNVKRRRLEDEKEEAKREREAKNAGRIKRAVGVWDQPLVGGCFLKRELGRTGTIKMEDMGLESWTMGLRDKGSLKMCAYSTGEMITSMYIGGGEMEAKSGLGVAYAVLDDHCLKSSYIPRDDQDQINFGYAAVRYPRTNFQANVESAHAPYLSSLAYHAPSHKMLLASSRHQARVTIGYLSPGFSVDNNENQPAWRLGTPVTCIHNDGHAVSKTIHTLRSAPSCSSVTAVVGTNRGILKLQGDNLSWLTWFPPSKKHLPHPDHSRGSGRNRGRGGRGAPFGDSSHQCGTNKIDNEEARPLHGEVLSLDFLAQNPAEVILAAGRSNNICLLDMRCSEHQGMGASYIRHKCSVAHVRSVGDYGVLAAGPRSYMAMYDVRFNSYRRHHNTDPTLVTANPVVTFPEYSNEAHLLEIGLDVSDRKDGGLGTVAAAQDDGTVALFSLKSGRKLRSSVVDGIKLDGAGRVFRSLMFQTLPGDRHPSLFVGGDGGVINKYSFGMKYSKRRGVVFEDED</sequence>
<dbReference type="PANTHER" id="PTHR44472">
    <property type="entry name" value="DDB1- AND CUL4-ASSOCIATED FACTOR 4-RELATED"/>
    <property type="match status" value="1"/>
</dbReference>
<keyword evidence="1" id="KW-0853">WD repeat</keyword>
<evidence type="ECO:0000256" key="3">
    <source>
        <dbReference type="SAM" id="MobiDB-lite"/>
    </source>
</evidence>
<keyword evidence="2" id="KW-0677">Repeat</keyword>
<dbReference type="GO" id="GO:0080008">
    <property type="term" value="C:Cul4-RING E3 ubiquitin ligase complex"/>
    <property type="evidence" value="ECO:0007669"/>
    <property type="project" value="TreeGrafter"/>
</dbReference>
<accession>A0AAN7B9Z5</accession>
<keyword evidence="5" id="KW-1185">Reference proteome</keyword>
<feature type="region of interest" description="Disordered" evidence="3">
    <location>
        <begin position="29"/>
        <end position="55"/>
    </location>
</feature>
<evidence type="ECO:0000256" key="2">
    <source>
        <dbReference type="ARBA" id="ARBA00022737"/>
    </source>
</evidence>
<dbReference type="InterPro" id="IPR052254">
    <property type="entry name" value="CUL4-DDB1_E3_ligase_receptor"/>
</dbReference>